<sequence length="374" mass="40798">MAFFKDYLSLVDIANLRQPVAVSLPAPYCHDYWMHTPSRQFSTLASRATFGRESRQGLPILRLSACVHSAGKPLLQPRNVPFADKCPIFVNGGQIGTGRSPQNGAVIYTAGLNPEGQNVFAIGVNNTTCWATMALMYAEYPYPEPIEKAVELVMSRHLPVPIVSDSSWKTLKAVAPGGWTSPSFDDSAWTAADVEGPSKPRPGELRHWLQTNESVSSGSPPRGHRPFRKTFTSPYGKAAVCGTVVLSMEGSYTLYVNGKPIGTGSDWTAMQAYSILQLDPGVSVVAVDGENLRDDIAYNDGTSETYYIYGSWKTLNALPPAGFERPDADDIPLFGRDYMVMSTGEDGYKTIVPFVIAMLRTKEFAGSALYNTKV</sequence>
<reference evidence="1" key="1">
    <citation type="submission" date="2020-11" db="EMBL/GenBank/DDBJ databases">
        <title>Adaptations for nitrogen fixation in a non-lichenized fungal sporocarp promotes dispersal by wood-feeding termites.</title>
        <authorList>
            <consortium name="DOE Joint Genome Institute"/>
            <person name="Koch R.A."/>
            <person name="Yoon G."/>
            <person name="Arayal U."/>
            <person name="Lail K."/>
            <person name="Amirebrahimi M."/>
            <person name="Labutti K."/>
            <person name="Lipzen A."/>
            <person name="Riley R."/>
            <person name="Barry K."/>
            <person name="Henrissat B."/>
            <person name="Grigoriev I.V."/>
            <person name="Herr J.R."/>
            <person name="Aime M.C."/>
        </authorList>
    </citation>
    <scope>NUCLEOTIDE SEQUENCE</scope>
    <source>
        <strain evidence="1">MCA 3950</strain>
    </source>
</reference>
<keyword evidence="2" id="KW-1185">Reference proteome</keyword>
<organism evidence="1 2">
    <name type="scientific">Guyanagaster necrorhizus</name>
    <dbReference type="NCBI Taxonomy" id="856835"/>
    <lineage>
        <taxon>Eukaryota</taxon>
        <taxon>Fungi</taxon>
        <taxon>Dikarya</taxon>
        <taxon>Basidiomycota</taxon>
        <taxon>Agaricomycotina</taxon>
        <taxon>Agaricomycetes</taxon>
        <taxon>Agaricomycetidae</taxon>
        <taxon>Agaricales</taxon>
        <taxon>Marasmiineae</taxon>
        <taxon>Physalacriaceae</taxon>
        <taxon>Guyanagaster</taxon>
    </lineage>
</organism>
<gene>
    <name evidence="1" type="ORF">BT62DRAFT_921344</name>
</gene>
<name>A0A9P8AQN8_9AGAR</name>
<dbReference type="SUPFAM" id="SSF49785">
    <property type="entry name" value="Galactose-binding domain-like"/>
    <property type="match status" value="1"/>
</dbReference>
<accession>A0A9P8AQN8</accession>
<dbReference type="OrthoDB" id="10036721at2759"/>
<evidence type="ECO:0000313" key="2">
    <source>
        <dbReference type="Proteomes" id="UP000812287"/>
    </source>
</evidence>
<proteinExistence type="predicted"/>
<dbReference type="InterPro" id="IPR008979">
    <property type="entry name" value="Galactose-bd-like_sf"/>
</dbReference>
<dbReference type="Proteomes" id="UP000812287">
    <property type="component" value="Unassembled WGS sequence"/>
</dbReference>
<dbReference type="GeneID" id="66106590"/>
<dbReference type="EMBL" id="MU250541">
    <property type="protein sequence ID" value="KAG7444051.1"/>
    <property type="molecule type" value="Genomic_DNA"/>
</dbReference>
<dbReference type="Gene3D" id="2.60.120.260">
    <property type="entry name" value="Galactose-binding domain-like"/>
    <property type="match status" value="2"/>
</dbReference>
<protein>
    <submittedName>
        <fullName evidence="1">Uncharacterized protein</fullName>
    </submittedName>
</protein>
<comment type="caution">
    <text evidence="1">The sequence shown here is derived from an EMBL/GenBank/DDBJ whole genome shotgun (WGS) entry which is preliminary data.</text>
</comment>
<dbReference type="AlphaFoldDB" id="A0A9P8AQN8"/>
<dbReference type="RefSeq" id="XP_043037551.1">
    <property type="nucleotide sequence ID" value="XM_043184293.1"/>
</dbReference>
<evidence type="ECO:0000313" key="1">
    <source>
        <dbReference type="EMBL" id="KAG7444051.1"/>
    </source>
</evidence>